<dbReference type="Proteomes" id="UP000289184">
    <property type="component" value="Unassembled WGS sequence"/>
</dbReference>
<protein>
    <submittedName>
        <fullName evidence="2">Uncharacterized protein</fullName>
    </submittedName>
</protein>
<name>A0A446CW32_9BURK</name>
<feature type="transmembrane region" description="Helical" evidence="1">
    <location>
        <begin position="142"/>
        <end position="167"/>
    </location>
</feature>
<dbReference type="EMBL" id="UFQB01000034">
    <property type="protein sequence ID" value="SSW72094.1"/>
    <property type="molecule type" value="Genomic_DNA"/>
</dbReference>
<dbReference type="AlphaFoldDB" id="A0A446CW32"/>
<feature type="transmembrane region" description="Helical" evidence="1">
    <location>
        <begin position="82"/>
        <end position="104"/>
    </location>
</feature>
<keyword evidence="1" id="KW-0812">Transmembrane</keyword>
<evidence type="ECO:0000256" key="1">
    <source>
        <dbReference type="SAM" id="Phobius"/>
    </source>
</evidence>
<evidence type="ECO:0000313" key="3">
    <source>
        <dbReference type="Proteomes" id="UP000289184"/>
    </source>
</evidence>
<feature type="transmembrane region" description="Helical" evidence="1">
    <location>
        <begin position="54"/>
        <end position="76"/>
    </location>
</feature>
<feature type="transmembrane region" description="Helical" evidence="1">
    <location>
        <begin position="116"/>
        <end position="136"/>
    </location>
</feature>
<dbReference type="OrthoDB" id="8656954at2"/>
<sequence length="183" mass="18824">MDTPGAGLNALIAQCRKLEAALPGQDEPSASAAMHRFVAAMDARRAPAGMWSPLVLAVLVMMGGLGVGIGALDLLLRDAGSALAAFALVLVCAGMALALAIGVVSFMGGHAFGLVVLKRLALGLVAVGILGVIAWTQGDMRAVGPVVALLAGLGAWLVMNSNGFYVFAGYQMARRYMERERGK</sequence>
<reference evidence="2 3" key="1">
    <citation type="submission" date="2018-07" db="EMBL/GenBank/DDBJ databases">
        <authorList>
            <person name="Peeters C."/>
        </authorList>
    </citation>
    <scope>NUCLEOTIDE SEQUENCE [LARGE SCALE GENOMIC DNA]</scope>
    <source>
        <strain evidence="2 3">LMG 3411</strain>
    </source>
</reference>
<gene>
    <name evidence="2" type="ORF">AGI3411_05437</name>
</gene>
<accession>A0A446CW32</accession>
<evidence type="ECO:0000313" key="2">
    <source>
        <dbReference type="EMBL" id="SSW72094.1"/>
    </source>
</evidence>
<organism evidence="2 3">
    <name type="scientific">Achromobacter agilis</name>
    <dbReference type="NCBI Taxonomy" id="1353888"/>
    <lineage>
        <taxon>Bacteria</taxon>
        <taxon>Pseudomonadati</taxon>
        <taxon>Pseudomonadota</taxon>
        <taxon>Betaproteobacteria</taxon>
        <taxon>Burkholderiales</taxon>
        <taxon>Alcaligenaceae</taxon>
        <taxon>Achromobacter</taxon>
    </lineage>
</organism>
<dbReference type="RefSeq" id="WP_129530508.1">
    <property type="nucleotide sequence ID" value="NZ_UFQB01000034.1"/>
</dbReference>
<proteinExistence type="predicted"/>
<keyword evidence="1" id="KW-1133">Transmembrane helix</keyword>
<keyword evidence="3" id="KW-1185">Reference proteome</keyword>
<keyword evidence="1" id="KW-0472">Membrane</keyword>